<reference evidence="2 3" key="1">
    <citation type="submission" date="2023-10" db="EMBL/GenBank/DDBJ databases">
        <title>Bacteria for the degradation of biodegradable plastic PBAT(Polybutylene adipate terephthalate).</title>
        <authorList>
            <person name="Weon H.-Y."/>
            <person name="Yeon J."/>
        </authorList>
    </citation>
    <scope>NUCLEOTIDE SEQUENCE [LARGE SCALE GENOMIC DNA]</scope>
    <source>
        <strain evidence="2 3">SBD 7-3</strain>
    </source>
</reference>
<evidence type="ECO:0000313" key="2">
    <source>
        <dbReference type="EMBL" id="WOB09454.1"/>
    </source>
</evidence>
<proteinExistence type="predicted"/>
<gene>
    <name evidence="2" type="ORF">RXV79_05170</name>
</gene>
<evidence type="ECO:0000259" key="1">
    <source>
        <dbReference type="Pfam" id="PF00534"/>
    </source>
</evidence>
<accession>A0ABZ0CWW8</accession>
<keyword evidence="2" id="KW-0328">Glycosyltransferase</keyword>
<dbReference type="Pfam" id="PF00534">
    <property type="entry name" value="Glycos_transf_1"/>
    <property type="match status" value="1"/>
</dbReference>
<dbReference type="Proteomes" id="UP001303946">
    <property type="component" value="Chromosome"/>
</dbReference>
<dbReference type="EMBL" id="CP136336">
    <property type="protein sequence ID" value="WOB09454.1"/>
    <property type="molecule type" value="Genomic_DNA"/>
</dbReference>
<name>A0ABZ0CWW8_9BURK</name>
<feature type="domain" description="Glycosyl transferase family 1" evidence="1">
    <location>
        <begin position="212"/>
        <end position="376"/>
    </location>
</feature>
<dbReference type="PANTHER" id="PTHR46401">
    <property type="entry name" value="GLYCOSYLTRANSFERASE WBBK-RELATED"/>
    <property type="match status" value="1"/>
</dbReference>
<dbReference type="InterPro" id="IPR001296">
    <property type="entry name" value="Glyco_trans_1"/>
</dbReference>
<dbReference type="SUPFAM" id="SSF53756">
    <property type="entry name" value="UDP-Glycosyltransferase/glycogen phosphorylase"/>
    <property type="match status" value="1"/>
</dbReference>
<protein>
    <submittedName>
        <fullName evidence="2">Glycosyltransferase</fullName>
        <ecNumber evidence="2">2.4.-.-</ecNumber>
    </submittedName>
</protein>
<dbReference type="GO" id="GO:0016757">
    <property type="term" value="F:glycosyltransferase activity"/>
    <property type="evidence" value="ECO:0007669"/>
    <property type="project" value="UniProtKB-KW"/>
</dbReference>
<dbReference type="Gene3D" id="3.40.50.2000">
    <property type="entry name" value="Glycogen Phosphorylase B"/>
    <property type="match status" value="1"/>
</dbReference>
<dbReference type="EC" id="2.4.-.-" evidence="2"/>
<sequence length="406" mass="44920">MKIGVMGHYFVEWTGGFDFLRMTIDSLVAASDDNVEIHLLLPVRGPRVAARLLARRLRAMALRRGPNYPSPSAVLSACNELAPRVKRAVIDRGIPSLKRYCRQYEIDVLLPSTYELPASVGTPWIAYVGDFQHKHLPHFFTSQERAFRDQHFANILDVAPAVIVNSKTVEGEAGQFYPGHRSKVFSLPFSADVPRINPSDGRDVKGKFGISEPFFMVCNQFWVHKDHATAFRAFASIAQEHPNLMLVCTGEPSDPRDPEHFGRMKQLAESLHIQDKLRILGVIPKADQLGLMSSCIAVIQPTLSEGGPGGGAVFDAVGMGVRSLVSDLAVNLELHEPTVRFFKVGDDASLAEQMRDALRSAPPTISRSDLIIQGRERRKACGEVFLKAIDHAIRTDGRARVHGLNN</sequence>
<dbReference type="PANTHER" id="PTHR46401:SF8">
    <property type="entry name" value="BLL6006 PROTEIN"/>
    <property type="match status" value="1"/>
</dbReference>
<evidence type="ECO:0000313" key="3">
    <source>
        <dbReference type="Proteomes" id="UP001303946"/>
    </source>
</evidence>
<organism evidence="2 3">
    <name type="scientific">Piscinibacter gummiphilus</name>
    <dbReference type="NCBI Taxonomy" id="946333"/>
    <lineage>
        <taxon>Bacteria</taxon>
        <taxon>Pseudomonadati</taxon>
        <taxon>Pseudomonadota</taxon>
        <taxon>Betaproteobacteria</taxon>
        <taxon>Burkholderiales</taxon>
        <taxon>Sphaerotilaceae</taxon>
        <taxon>Piscinibacter</taxon>
    </lineage>
</organism>
<keyword evidence="3" id="KW-1185">Reference proteome</keyword>
<keyword evidence="2" id="KW-0808">Transferase</keyword>
<dbReference type="RefSeq" id="WP_316702407.1">
    <property type="nucleotide sequence ID" value="NZ_CP136336.1"/>
</dbReference>